<reference evidence="4 5" key="1">
    <citation type="submission" date="2019-01" db="EMBL/GenBank/DDBJ databases">
        <title>Draft genome sequences of the type strains of six Macrococcus species.</title>
        <authorList>
            <person name="Mazhar S."/>
            <person name="Altermann E."/>
            <person name="Hill C."/>
            <person name="Mcauliffe O."/>
        </authorList>
    </citation>
    <scope>NUCLEOTIDE SEQUENCE [LARGE SCALE GENOMIC DNA]</scope>
    <source>
        <strain evidence="4 5">CCM4811</strain>
    </source>
</reference>
<feature type="signal peptide" evidence="2">
    <location>
        <begin position="1"/>
        <end position="27"/>
    </location>
</feature>
<feature type="compositionally biased region" description="Polar residues" evidence="1">
    <location>
        <begin position="51"/>
        <end position="62"/>
    </location>
</feature>
<sequence length="230" mass="23171">MKTNKILATTLITGLAVAPFVSTSAFAADSTAKVTFTAPTDTVTPKLPTAPGTNNPDAPTQGTVNTVGGPLTLDFVSNIEFGTHAINPATTVYQSTTLQPYIQVSDRRGTGEGWNVTAQASAFTDGSASTLPGSTITLNNGAEASTSSTPAPLPNASIVLPTAGAAAPVVNAAAKTADLKTAQGLGTWLTSWISSNATNEKVTLTVPEAAATPGTHTSTITWTLSASPAQ</sequence>
<proteinExistence type="predicted"/>
<gene>
    <name evidence="4" type="ORF">ERX27_01825</name>
</gene>
<dbReference type="OrthoDB" id="2356942at2"/>
<comment type="caution">
    <text evidence="4">The sequence shown here is derived from an EMBL/GenBank/DDBJ whole genome shotgun (WGS) entry which is preliminary data.</text>
</comment>
<evidence type="ECO:0000256" key="1">
    <source>
        <dbReference type="SAM" id="MobiDB-lite"/>
    </source>
</evidence>
<name>A0A4R6BGA5_9STAP</name>
<accession>A0A4R6BGA5</accession>
<keyword evidence="2" id="KW-0732">Signal</keyword>
<dbReference type="Proteomes" id="UP000295310">
    <property type="component" value="Unassembled WGS sequence"/>
</dbReference>
<evidence type="ECO:0000313" key="4">
    <source>
        <dbReference type="EMBL" id="TDL98860.1"/>
    </source>
</evidence>
<dbReference type="InterPro" id="IPR027994">
    <property type="entry name" value="WxL_dom"/>
</dbReference>
<dbReference type="Pfam" id="PF13731">
    <property type="entry name" value="WxL"/>
    <property type="match status" value="1"/>
</dbReference>
<keyword evidence="5" id="KW-1185">Reference proteome</keyword>
<evidence type="ECO:0000313" key="5">
    <source>
        <dbReference type="Proteomes" id="UP000295310"/>
    </source>
</evidence>
<feature type="chain" id="PRO_5020626793" evidence="2">
    <location>
        <begin position="28"/>
        <end position="230"/>
    </location>
</feature>
<feature type="region of interest" description="Disordered" evidence="1">
    <location>
        <begin position="40"/>
        <end position="62"/>
    </location>
</feature>
<protein>
    <submittedName>
        <fullName evidence="4">WxL domain-containing protein</fullName>
    </submittedName>
</protein>
<evidence type="ECO:0000256" key="2">
    <source>
        <dbReference type="SAM" id="SignalP"/>
    </source>
</evidence>
<feature type="domain" description="WxL" evidence="3">
    <location>
        <begin position="28"/>
        <end position="228"/>
    </location>
</feature>
<dbReference type="RefSeq" id="WP_133431127.1">
    <property type="nucleotide sequence ID" value="NZ_SCWA01000002.1"/>
</dbReference>
<dbReference type="AlphaFoldDB" id="A0A4R6BGA5"/>
<evidence type="ECO:0000259" key="3">
    <source>
        <dbReference type="Pfam" id="PF13731"/>
    </source>
</evidence>
<organism evidence="4 5">
    <name type="scientific">Macrococcus brunensis</name>
    <dbReference type="NCBI Taxonomy" id="198483"/>
    <lineage>
        <taxon>Bacteria</taxon>
        <taxon>Bacillati</taxon>
        <taxon>Bacillota</taxon>
        <taxon>Bacilli</taxon>
        <taxon>Bacillales</taxon>
        <taxon>Staphylococcaceae</taxon>
        <taxon>Macrococcus</taxon>
    </lineage>
</organism>
<dbReference type="EMBL" id="SCWA01000002">
    <property type="protein sequence ID" value="TDL98860.1"/>
    <property type="molecule type" value="Genomic_DNA"/>
</dbReference>